<feature type="region of interest" description="Disordered" evidence="1">
    <location>
        <begin position="254"/>
        <end position="326"/>
    </location>
</feature>
<comment type="caution">
    <text evidence="2">The sequence shown here is derived from an EMBL/GenBank/DDBJ whole genome shotgun (WGS) entry which is preliminary data.</text>
</comment>
<proteinExistence type="predicted"/>
<sequence length="503" mass="54360">MFPSGFASSSAQSQGFPSQISVGFGTRNSGNLGQGSQDESRLSIIASADHLTLLQSGNPAFLNLQSKCIEIEAICRGQEATINTLLKQLERTAGAAPVSAPVPAPVSAATNSTPPHTSIIIPPDTPYYDAEDYEDIIWTASAWDAYCETMKNSGITMKWSDFLVDVDNEPMSKQQLKKISLTFSKACGELYFHRLEPKSAKYISEMALKYLNNVLMIEHEEFRLCDSPWKVRLLLKAKYPDFYEQTSKGSYSRLIKSPGIEKKRKTSDSSHAAAPASKKMKKKRAPPSSTEIIILDEDTTSDVPLPSDTNTAASPNSTVTTTPAAPASLSMTTATVVTSSSSPAASSGELSPDSSASAGPVNPSTPVRPSSTAIADVINDAPRHRREDPLADLVIPPSTITLSSATSANPSTEAEPAHGSSQAANKTATSNQKTVKKTGKLEQVKPNCYTSRNMYLEEYIKKGNPVPTVVEFRAIWKAVTPDEEKKYKELGVEKKRQENEDSN</sequence>
<organism evidence="2 3">
    <name type="scientific">Paramarasmius palmivorus</name>
    <dbReference type="NCBI Taxonomy" id="297713"/>
    <lineage>
        <taxon>Eukaryota</taxon>
        <taxon>Fungi</taxon>
        <taxon>Dikarya</taxon>
        <taxon>Basidiomycota</taxon>
        <taxon>Agaricomycotina</taxon>
        <taxon>Agaricomycetes</taxon>
        <taxon>Agaricomycetidae</taxon>
        <taxon>Agaricales</taxon>
        <taxon>Marasmiineae</taxon>
        <taxon>Marasmiaceae</taxon>
        <taxon>Paramarasmius</taxon>
    </lineage>
</organism>
<evidence type="ECO:0000313" key="2">
    <source>
        <dbReference type="EMBL" id="KAK7026084.1"/>
    </source>
</evidence>
<feature type="region of interest" description="Disordered" evidence="1">
    <location>
        <begin position="1"/>
        <end position="20"/>
    </location>
</feature>
<feature type="compositionally biased region" description="Polar residues" evidence="1">
    <location>
        <begin position="348"/>
        <end position="373"/>
    </location>
</feature>
<accession>A0AAW0BJE0</accession>
<reference evidence="2 3" key="1">
    <citation type="submission" date="2024-01" db="EMBL/GenBank/DDBJ databases">
        <title>A draft genome for a cacao thread blight-causing isolate of Paramarasmius palmivorus.</title>
        <authorList>
            <person name="Baruah I.K."/>
            <person name="Bukari Y."/>
            <person name="Amoako-Attah I."/>
            <person name="Meinhardt L.W."/>
            <person name="Bailey B.A."/>
            <person name="Cohen S.P."/>
        </authorList>
    </citation>
    <scope>NUCLEOTIDE SEQUENCE [LARGE SCALE GENOMIC DNA]</scope>
    <source>
        <strain evidence="2 3">GH-12</strain>
    </source>
</reference>
<gene>
    <name evidence="2" type="ORF">VNI00_015730</name>
</gene>
<keyword evidence="3" id="KW-1185">Reference proteome</keyword>
<feature type="region of interest" description="Disordered" evidence="1">
    <location>
        <begin position="340"/>
        <end position="439"/>
    </location>
</feature>
<feature type="compositionally biased region" description="Polar residues" evidence="1">
    <location>
        <begin position="419"/>
        <end position="433"/>
    </location>
</feature>
<dbReference type="Proteomes" id="UP001383192">
    <property type="component" value="Unassembled WGS sequence"/>
</dbReference>
<protein>
    <submittedName>
        <fullName evidence="2">Uncharacterized protein</fullName>
    </submittedName>
</protein>
<evidence type="ECO:0000256" key="1">
    <source>
        <dbReference type="SAM" id="MobiDB-lite"/>
    </source>
</evidence>
<feature type="compositionally biased region" description="Low complexity" evidence="1">
    <location>
        <begin position="1"/>
        <end position="19"/>
    </location>
</feature>
<dbReference type="AlphaFoldDB" id="A0AAW0BJE0"/>
<dbReference type="EMBL" id="JAYKXP010000107">
    <property type="protein sequence ID" value="KAK7026084.1"/>
    <property type="molecule type" value="Genomic_DNA"/>
</dbReference>
<evidence type="ECO:0000313" key="3">
    <source>
        <dbReference type="Proteomes" id="UP001383192"/>
    </source>
</evidence>
<feature type="compositionally biased region" description="Polar residues" evidence="1">
    <location>
        <begin position="398"/>
        <end position="412"/>
    </location>
</feature>
<feature type="compositionally biased region" description="Low complexity" evidence="1">
    <location>
        <begin position="309"/>
        <end position="326"/>
    </location>
</feature>
<name>A0AAW0BJE0_9AGAR</name>